<keyword evidence="1" id="KW-0175">Coiled coil</keyword>
<dbReference type="Proteomes" id="UP001430356">
    <property type="component" value="Unassembled WGS sequence"/>
</dbReference>
<evidence type="ECO:0000256" key="2">
    <source>
        <dbReference type="SAM" id="MobiDB-lite"/>
    </source>
</evidence>
<comment type="caution">
    <text evidence="4">The sequence shown here is derived from an EMBL/GenBank/DDBJ whole genome shotgun (WGS) entry which is preliminary data.</text>
</comment>
<evidence type="ECO:0000313" key="5">
    <source>
        <dbReference type="Proteomes" id="UP001430356"/>
    </source>
</evidence>
<feature type="region of interest" description="Disordered" evidence="2">
    <location>
        <begin position="296"/>
        <end position="328"/>
    </location>
</feature>
<feature type="region of interest" description="Disordered" evidence="2">
    <location>
        <begin position="1"/>
        <end position="24"/>
    </location>
</feature>
<evidence type="ECO:0000313" key="4">
    <source>
        <dbReference type="EMBL" id="KAK7197096.1"/>
    </source>
</evidence>
<dbReference type="PROSITE" id="PS50913">
    <property type="entry name" value="GRIP"/>
    <property type="match status" value="1"/>
</dbReference>
<evidence type="ECO:0000256" key="1">
    <source>
        <dbReference type="SAM" id="Coils"/>
    </source>
</evidence>
<gene>
    <name evidence="4" type="ORF">NESM_000654600</name>
</gene>
<evidence type="ECO:0000259" key="3">
    <source>
        <dbReference type="PROSITE" id="PS50913"/>
    </source>
</evidence>
<feature type="coiled-coil region" evidence="1">
    <location>
        <begin position="29"/>
        <end position="81"/>
    </location>
</feature>
<feature type="compositionally biased region" description="Low complexity" evidence="2">
    <location>
        <begin position="1"/>
        <end position="18"/>
    </location>
</feature>
<keyword evidence="5" id="KW-1185">Reference proteome</keyword>
<reference evidence="4 5" key="1">
    <citation type="journal article" date="2021" name="MBio">
        <title>A New Model Trypanosomatid, Novymonas esmeraldas: Genomic Perception of Its 'Candidatus Pandoraea novymonadis' Endosymbiont.</title>
        <authorList>
            <person name="Zakharova A."/>
            <person name="Saura A."/>
            <person name="Butenko A."/>
            <person name="Podesvova L."/>
            <person name="Warmusova S."/>
            <person name="Kostygov A.Y."/>
            <person name="Nenarokova A."/>
            <person name="Lukes J."/>
            <person name="Opperdoes F.R."/>
            <person name="Yurchenko V."/>
        </authorList>
    </citation>
    <scope>NUCLEOTIDE SEQUENCE [LARGE SCALE GENOMIC DNA]</scope>
    <source>
        <strain evidence="4 5">E262AT.01</strain>
    </source>
</reference>
<dbReference type="AlphaFoldDB" id="A0AAW0EVC4"/>
<feature type="domain" description="GRIP" evidence="3">
    <location>
        <begin position="440"/>
        <end position="491"/>
    </location>
</feature>
<feature type="coiled-coil region" evidence="1">
    <location>
        <begin position="168"/>
        <end position="253"/>
    </location>
</feature>
<protein>
    <submittedName>
        <fullName evidence="4">GRIP domain containing protein</fullName>
    </submittedName>
</protein>
<proteinExistence type="predicted"/>
<dbReference type="EMBL" id="JAECZO010000095">
    <property type="protein sequence ID" value="KAK7197096.1"/>
    <property type="molecule type" value="Genomic_DNA"/>
</dbReference>
<organism evidence="4 5">
    <name type="scientific">Novymonas esmeraldas</name>
    <dbReference type="NCBI Taxonomy" id="1808958"/>
    <lineage>
        <taxon>Eukaryota</taxon>
        <taxon>Discoba</taxon>
        <taxon>Euglenozoa</taxon>
        <taxon>Kinetoplastea</taxon>
        <taxon>Metakinetoplastina</taxon>
        <taxon>Trypanosomatida</taxon>
        <taxon>Trypanosomatidae</taxon>
        <taxon>Novymonas</taxon>
    </lineage>
</organism>
<sequence length="499" mass="53627">MSASASEAAMAPTAATGSDGVALSNSPAATNAEVELAQLRQELKRSQEKFSSWQAKAKAGVDQMRAQVLDLTHRLEMANQQQAHTLATDTRGASRLTQFLEHSSDILSAHALAAASLLIDTSPSAAARVEGYSRGGGAALSSSASTPPAQDAAASLVESLQKTVRDQADRIKETHHALKRATKELQQRTAAVHQQDESLAVLKRRVAALEATNTSLEGQLMNVPNAEEWRVAQEELDNQLTSARLECENRESQLVLQHSIEVQALSAAHELEVRELQLEHSEALAQAVRDALMGGSRGADGRAPASNSANATNGLLTNGGGPRGRDGEDSAYMGLLREYEAVERQCAAVIQERDAMEAQQKALLRELQDLVCQATDTPASGSHGGTAEAWKPLAEVVNLEAAARLIADQRHRCVALHEDLVRTRAEVGQLRRAKTSPPVDGLGAQQLQYVRSVVVQLLCSLNDARVARNLLPVLSMLLKFTDDDLASITKAIPQWTTRR</sequence>
<accession>A0AAW0EVC4</accession>
<dbReference type="InterPro" id="IPR000237">
    <property type="entry name" value="GRIP_dom"/>
</dbReference>
<name>A0AAW0EVC4_9TRYP</name>
<dbReference type="Pfam" id="PF01465">
    <property type="entry name" value="GRIP"/>
    <property type="match status" value="1"/>
</dbReference>
<feature type="coiled-coil region" evidence="1">
    <location>
        <begin position="339"/>
        <end position="373"/>
    </location>
</feature>